<dbReference type="GO" id="GO:0008233">
    <property type="term" value="F:peptidase activity"/>
    <property type="evidence" value="ECO:0007669"/>
    <property type="project" value="InterPro"/>
</dbReference>
<feature type="transmembrane region" description="Helical" evidence="10">
    <location>
        <begin position="248"/>
        <end position="266"/>
    </location>
</feature>
<dbReference type="Proteomes" id="UP000003730">
    <property type="component" value="Unassembled WGS sequence"/>
</dbReference>
<evidence type="ECO:0000256" key="1">
    <source>
        <dbReference type="ARBA" id="ARBA00004141"/>
    </source>
</evidence>
<dbReference type="CDD" id="cd12921">
    <property type="entry name" value="VKOR_4"/>
    <property type="match status" value="1"/>
</dbReference>
<feature type="transmembrane region" description="Helical" evidence="10">
    <location>
        <begin position="140"/>
        <end position="156"/>
    </location>
</feature>
<dbReference type="InterPro" id="IPR017937">
    <property type="entry name" value="Thioredoxin_CS"/>
</dbReference>
<feature type="transmembrane region" description="Helical" evidence="10">
    <location>
        <begin position="307"/>
        <end position="328"/>
    </location>
</feature>
<comment type="caution">
    <text evidence="13">The sequence shown here is derived from an EMBL/GenBank/DDBJ whole genome shotgun (WGS) entry which is preliminary data.</text>
</comment>
<dbReference type="PATRIC" id="fig|1046627.3.peg.946"/>
<keyword evidence="7 10" id="KW-0472">Membrane</keyword>
<keyword evidence="6" id="KW-0560">Oxidoreductase</keyword>
<dbReference type="InterPro" id="IPR012932">
    <property type="entry name" value="VKOR"/>
</dbReference>
<evidence type="ECO:0000256" key="2">
    <source>
        <dbReference type="ARBA" id="ARBA00006214"/>
    </source>
</evidence>
<accession>G2EBN7</accession>
<feature type="domain" description="Vitamin K epoxide reductase" evidence="12">
    <location>
        <begin position="164"/>
        <end position="288"/>
    </location>
</feature>
<dbReference type="Gene3D" id="3.90.70.10">
    <property type="entry name" value="Cysteine proteinases"/>
    <property type="match status" value="1"/>
</dbReference>
<evidence type="ECO:0000256" key="4">
    <source>
        <dbReference type="ARBA" id="ARBA00022719"/>
    </source>
</evidence>
<evidence type="ECO:0000259" key="12">
    <source>
        <dbReference type="Pfam" id="PF07884"/>
    </source>
</evidence>
<reference evidence="13 14" key="1">
    <citation type="journal article" date="2008" name="Int. J. Syst. Evol. Microbiol.">
        <title>Bizionia argentinensis sp. nov., isolated from surface marine water in Antarctica.</title>
        <authorList>
            <person name="Bercovich A."/>
            <person name="Vazquez S.C."/>
            <person name="Yankilevich P."/>
            <person name="Coria S.H."/>
            <person name="Foti M."/>
            <person name="Hernandez E."/>
            <person name="Vidal A."/>
            <person name="Ruberto L."/>
            <person name="Melo C."/>
            <person name="Marenssi S."/>
            <person name="Criscuolo M."/>
            <person name="Memoli M."/>
            <person name="Arguelles M."/>
            <person name="Mac Cormack W.P."/>
        </authorList>
    </citation>
    <scope>NUCLEOTIDE SEQUENCE [LARGE SCALE GENOMIC DNA]</scope>
    <source>
        <strain evidence="13 14">JUB59</strain>
    </source>
</reference>
<feature type="transmembrane region" description="Helical" evidence="10">
    <location>
        <begin position="162"/>
        <end position="180"/>
    </location>
</feature>
<evidence type="ECO:0000256" key="6">
    <source>
        <dbReference type="ARBA" id="ARBA00023002"/>
    </source>
</evidence>
<dbReference type="GO" id="GO:0048038">
    <property type="term" value="F:quinone binding"/>
    <property type="evidence" value="ECO:0007669"/>
    <property type="project" value="UniProtKB-KW"/>
</dbReference>
<keyword evidence="3 10" id="KW-0812">Transmembrane</keyword>
<evidence type="ECO:0000313" key="14">
    <source>
        <dbReference type="Proteomes" id="UP000003730"/>
    </source>
</evidence>
<evidence type="ECO:0000256" key="7">
    <source>
        <dbReference type="ARBA" id="ARBA00023136"/>
    </source>
</evidence>
<evidence type="ECO:0000256" key="8">
    <source>
        <dbReference type="ARBA" id="ARBA00023157"/>
    </source>
</evidence>
<dbReference type="SUPFAM" id="SSF52833">
    <property type="entry name" value="Thioredoxin-like"/>
    <property type="match status" value="1"/>
</dbReference>
<dbReference type="Gene3D" id="3.40.30.10">
    <property type="entry name" value="Glutaredoxin"/>
    <property type="match status" value="1"/>
</dbReference>
<protein>
    <recommendedName>
        <fullName evidence="15">Vitamin K epoxide reductase domain-containing protein</fullName>
    </recommendedName>
</protein>
<dbReference type="Gene3D" id="1.20.1440.130">
    <property type="entry name" value="VKOR domain"/>
    <property type="match status" value="1"/>
</dbReference>
<dbReference type="eggNOG" id="COG1651">
    <property type="taxonomic scope" value="Bacteria"/>
</dbReference>
<dbReference type="EMBL" id="AFXZ01000012">
    <property type="protein sequence ID" value="EGV44165.1"/>
    <property type="molecule type" value="Genomic_DNA"/>
</dbReference>
<dbReference type="OrthoDB" id="1100563at2"/>
<evidence type="ECO:0000256" key="5">
    <source>
        <dbReference type="ARBA" id="ARBA00022989"/>
    </source>
</evidence>
<organism evidence="13 14">
    <name type="scientific">Bizionia argentinensis JUB59</name>
    <dbReference type="NCBI Taxonomy" id="1046627"/>
    <lineage>
        <taxon>Bacteria</taxon>
        <taxon>Pseudomonadati</taxon>
        <taxon>Bacteroidota</taxon>
        <taxon>Flavobacteriia</taxon>
        <taxon>Flavobacteriales</taxon>
        <taxon>Flavobacteriaceae</taxon>
        <taxon>Bizionia</taxon>
    </lineage>
</organism>
<feature type="domain" description="Peptidase C39" evidence="11">
    <location>
        <begin position="10"/>
        <end position="125"/>
    </location>
</feature>
<evidence type="ECO:0000256" key="3">
    <source>
        <dbReference type="ARBA" id="ARBA00022692"/>
    </source>
</evidence>
<dbReference type="GO" id="GO:0016491">
    <property type="term" value="F:oxidoreductase activity"/>
    <property type="evidence" value="ECO:0007669"/>
    <property type="project" value="UniProtKB-KW"/>
</dbReference>
<dbReference type="GO" id="GO:0016020">
    <property type="term" value="C:membrane"/>
    <property type="evidence" value="ECO:0007669"/>
    <property type="project" value="UniProtKB-SubCell"/>
</dbReference>
<evidence type="ECO:0008006" key="15">
    <source>
        <dbReference type="Google" id="ProtNLM"/>
    </source>
</evidence>
<name>G2EBN7_9FLAO</name>
<evidence type="ECO:0000313" key="13">
    <source>
        <dbReference type="EMBL" id="EGV44165.1"/>
    </source>
</evidence>
<dbReference type="GO" id="GO:0006508">
    <property type="term" value="P:proteolysis"/>
    <property type="evidence" value="ECO:0007669"/>
    <property type="project" value="InterPro"/>
</dbReference>
<evidence type="ECO:0000256" key="9">
    <source>
        <dbReference type="ARBA" id="ARBA00023284"/>
    </source>
</evidence>
<proteinExistence type="inferred from homology"/>
<dbReference type="Pfam" id="PF03412">
    <property type="entry name" value="Peptidase_C39"/>
    <property type="match status" value="1"/>
</dbReference>
<gene>
    <name evidence="13" type="ORF">BZARG_916</name>
</gene>
<comment type="similarity">
    <text evidence="2">Belongs to the VKOR family.</text>
</comment>
<keyword evidence="5 10" id="KW-1133">Transmembrane helix</keyword>
<keyword evidence="8" id="KW-1015">Disulfide bond</keyword>
<evidence type="ECO:0000256" key="10">
    <source>
        <dbReference type="SAM" id="Phobius"/>
    </source>
</evidence>
<dbReference type="InterPro" id="IPR038354">
    <property type="entry name" value="VKOR_sf"/>
</dbReference>
<dbReference type="STRING" id="1046627.BZARG_916"/>
<dbReference type="RefSeq" id="WP_008635977.1">
    <property type="nucleotide sequence ID" value="NZ_AFXZ01000012.1"/>
</dbReference>
<dbReference type="InterPro" id="IPR005074">
    <property type="entry name" value="Peptidase_C39"/>
</dbReference>
<dbReference type="GO" id="GO:0005524">
    <property type="term" value="F:ATP binding"/>
    <property type="evidence" value="ECO:0007669"/>
    <property type="project" value="InterPro"/>
</dbReference>
<dbReference type="Pfam" id="PF07884">
    <property type="entry name" value="VKOR"/>
    <property type="match status" value="1"/>
</dbReference>
<feature type="transmembrane region" description="Helical" evidence="10">
    <location>
        <begin position="273"/>
        <end position="295"/>
    </location>
</feature>
<keyword evidence="4" id="KW-0874">Quinone</keyword>
<keyword evidence="9" id="KW-0676">Redox-active center</keyword>
<evidence type="ECO:0000259" key="11">
    <source>
        <dbReference type="Pfam" id="PF03412"/>
    </source>
</evidence>
<dbReference type="PROSITE" id="PS00194">
    <property type="entry name" value="THIOREDOXIN_1"/>
    <property type="match status" value="1"/>
</dbReference>
<comment type="subcellular location">
    <subcellularLocation>
        <location evidence="1">Membrane</location>
        <topology evidence="1">Multi-pass membrane protein</topology>
    </subcellularLocation>
</comment>
<sequence length="538" mass="60645">MPESITFLVQSLLRKNKISIDDNELELQIESHPSYPSLHAITGVLNHFNIENTAVKVPVNKETLEQMPSIFIAQIKRNNGNDLVLVLKKGTEYKLIFDNKVNETISELNFSQQFTGVLVAVEKSESDSSNQAKTFSYQKPLIAFAFMLFCLLFFISNQDLSASIYFILSLAGVSISYLIIQHGLGLDSKIISTICSQDSKTTNCNAVLNSKGATLYKSIKMSDVSLIYFVSVSLASLLLSLVETSLTALYIISVAALPIVVYSIYYQIKVSKNWCVLCLGVASVLVLQSLIFFFTNFNFSLLNIKSTLLIGFSFAIISSVWLFINTLLKQQQAFKKLKIESIKFKRNFDLFNTLLQQSETIDTLLPNTREIVFGNKNALLNITIITNPFCGHCKDVHDLVELLINKHHAKLNITVRFNINTENLESDGVLVSSRLLELFHMEGEVSCLKAMHDIYNDSDSKKWFIKWGAGSASKSTLNTLETESNWCIKNNINFTPEILINGKAYPKAYNRTDLEFFIEELQEACHTNLIINNFQETI</sequence>
<dbReference type="InterPro" id="IPR036249">
    <property type="entry name" value="Thioredoxin-like_sf"/>
</dbReference>
<feature type="transmembrane region" description="Helical" evidence="10">
    <location>
        <begin position="224"/>
        <end position="242"/>
    </location>
</feature>
<dbReference type="AlphaFoldDB" id="G2EBN7"/>
<keyword evidence="14" id="KW-1185">Reference proteome</keyword>